<feature type="compositionally biased region" description="Polar residues" evidence="8">
    <location>
        <begin position="190"/>
        <end position="212"/>
    </location>
</feature>
<dbReference type="GO" id="GO:0005681">
    <property type="term" value="C:spliceosomal complex"/>
    <property type="evidence" value="ECO:0007669"/>
    <property type="project" value="UniProtKB-KW"/>
</dbReference>
<dbReference type="STRING" id="4577.A0A1D6KU37"/>
<feature type="region of interest" description="Disordered" evidence="8">
    <location>
        <begin position="83"/>
        <end position="102"/>
    </location>
</feature>
<evidence type="ECO:0000256" key="4">
    <source>
        <dbReference type="ARBA" id="ARBA00022728"/>
    </source>
</evidence>
<comment type="subcellular location">
    <subcellularLocation>
        <location evidence="1 7">Nucleus</location>
    </subcellularLocation>
</comment>
<feature type="compositionally biased region" description="Polar residues" evidence="8">
    <location>
        <begin position="89"/>
        <end position="102"/>
    </location>
</feature>
<protein>
    <recommendedName>
        <fullName evidence="7">Pre-mRNA-splicing factor 38</fullName>
    </recommendedName>
</protein>
<feature type="region of interest" description="Disordered" evidence="8">
    <location>
        <begin position="347"/>
        <end position="374"/>
    </location>
</feature>
<evidence type="ECO:0000313" key="9">
    <source>
        <dbReference type="EMBL" id="ONM06090.1"/>
    </source>
</evidence>
<gene>
    <name evidence="9" type="ORF">ZEAMMB73_Zm00001d032803</name>
</gene>
<dbReference type="GO" id="GO:0000398">
    <property type="term" value="P:mRNA splicing, via spliceosome"/>
    <property type="evidence" value="ECO:0007669"/>
    <property type="project" value="UniProtKB-UniRule"/>
</dbReference>
<evidence type="ECO:0000256" key="2">
    <source>
        <dbReference type="ARBA" id="ARBA00006164"/>
    </source>
</evidence>
<feature type="region of interest" description="Disordered" evidence="8">
    <location>
        <begin position="308"/>
        <end position="328"/>
    </location>
</feature>
<keyword evidence="5 7" id="KW-0508">mRNA splicing</keyword>
<evidence type="ECO:0000256" key="3">
    <source>
        <dbReference type="ARBA" id="ARBA00022664"/>
    </source>
</evidence>
<evidence type="ECO:0000256" key="7">
    <source>
        <dbReference type="RuleBase" id="RU367025"/>
    </source>
</evidence>
<evidence type="ECO:0000256" key="1">
    <source>
        <dbReference type="ARBA" id="ARBA00004123"/>
    </source>
</evidence>
<dbReference type="InterPro" id="IPR022212">
    <property type="entry name" value="DUF3741"/>
</dbReference>
<dbReference type="Pfam" id="PF03371">
    <property type="entry name" value="PRP38"/>
    <property type="match status" value="1"/>
</dbReference>
<comment type="similarity">
    <text evidence="2 7">Belongs to the PRP38 family.</text>
</comment>
<evidence type="ECO:0000256" key="8">
    <source>
        <dbReference type="SAM" id="MobiDB-lite"/>
    </source>
</evidence>
<keyword evidence="6 7" id="KW-0539">Nucleus</keyword>
<evidence type="ECO:0000256" key="6">
    <source>
        <dbReference type="ARBA" id="ARBA00023242"/>
    </source>
</evidence>
<keyword evidence="3 7" id="KW-0507">mRNA processing</keyword>
<keyword evidence="9" id="KW-0808">Transferase</keyword>
<dbReference type="AlphaFoldDB" id="A0A1D6KU37"/>
<proteinExistence type="inferred from homology"/>
<sequence>MEKVLSVNILSSDYFKELFKYKTYHEVVDEIYNQVDHVEPWMTGNCRGPSSAFCLLYKLFTMKLTVKQMHNLLKHQDSPYIRARDSQTRRNFPTKRSNSPTKMTHVTPVKMLMEQDMWKERRPDEEPLNVVARLMGLHEPPGQQPNFPLGRQLDKKYQCGGFEENYWNLKSKKESKCHQNQKAGRRHQHTWNGSGDQPSRISSSQSMHQGNETCEKRMSIVHEKFAEAKRLATDEKLLHLKEFQDALQFLSSNRDLFLEFLDEPNPLLSSNHYEFRPVALPSELKQITILKPLEPAKRKDSILVGRQLFSDGDGGESERNRYKRHQSLDVSPANSKLYEPTKIVVLKPGFPSSHDSRIARSSLSSAEDNEDEIN</sequence>
<keyword evidence="4 7" id="KW-0747">Spliceosome</keyword>
<feature type="region of interest" description="Disordered" evidence="8">
    <location>
        <begin position="179"/>
        <end position="212"/>
    </location>
</feature>
<name>A0A1D6KU37_MAIZE</name>
<reference evidence="9" key="1">
    <citation type="submission" date="2015-12" db="EMBL/GenBank/DDBJ databases">
        <title>Update maize B73 reference genome by single molecule sequencing technologies.</title>
        <authorList>
            <consortium name="Maize Genome Sequencing Project"/>
            <person name="Ware D."/>
        </authorList>
    </citation>
    <scope>NUCLEOTIDE SEQUENCE [LARGE SCALE GENOMIC DNA]</scope>
    <source>
        <tissue evidence="9">Seedling</tissue>
    </source>
</reference>
<comment type="function">
    <text evidence="7">Required for pre-mRNA splicing.</text>
</comment>
<evidence type="ECO:0000256" key="5">
    <source>
        <dbReference type="ARBA" id="ARBA00023187"/>
    </source>
</evidence>
<dbReference type="InterPro" id="IPR005037">
    <property type="entry name" value="PRP38"/>
</dbReference>
<dbReference type="PANTHER" id="PTHR46634:SF1">
    <property type="entry name" value="OS02G0816400 PROTEIN"/>
    <property type="match status" value="1"/>
</dbReference>
<dbReference type="Pfam" id="PF12552">
    <property type="entry name" value="DUF3741"/>
    <property type="match status" value="1"/>
</dbReference>
<dbReference type="GO" id="GO:0016740">
    <property type="term" value="F:transferase activity"/>
    <property type="evidence" value="ECO:0007669"/>
    <property type="project" value="UniProtKB-KW"/>
</dbReference>
<dbReference type="InParanoid" id="A0A1D6KU37"/>
<dbReference type="ExpressionAtlas" id="A0A1D6KU37">
    <property type="expression patterns" value="baseline"/>
</dbReference>
<dbReference type="PANTHER" id="PTHR46634">
    <property type="entry name" value="M REDUCTASE II SUBUNIT GAMMA, PUTATIVE (DUF3741)-RELATED"/>
    <property type="match status" value="1"/>
</dbReference>
<accession>A0A1D6KU37</accession>
<dbReference type="EMBL" id="CM007647">
    <property type="protein sequence ID" value="ONM06090.1"/>
    <property type="molecule type" value="Genomic_DNA"/>
</dbReference>
<organism evidence="9">
    <name type="scientific">Zea mays</name>
    <name type="common">Maize</name>
    <dbReference type="NCBI Taxonomy" id="4577"/>
    <lineage>
        <taxon>Eukaryota</taxon>
        <taxon>Viridiplantae</taxon>
        <taxon>Streptophyta</taxon>
        <taxon>Embryophyta</taxon>
        <taxon>Tracheophyta</taxon>
        <taxon>Spermatophyta</taxon>
        <taxon>Magnoliopsida</taxon>
        <taxon>Liliopsida</taxon>
        <taxon>Poales</taxon>
        <taxon>Poaceae</taxon>
        <taxon>PACMAD clade</taxon>
        <taxon>Panicoideae</taxon>
        <taxon>Andropogonodae</taxon>
        <taxon>Andropogoneae</taxon>
        <taxon>Tripsacinae</taxon>
        <taxon>Zea</taxon>
    </lineage>
</organism>